<dbReference type="Proteomes" id="UP000696931">
    <property type="component" value="Unassembled WGS sequence"/>
</dbReference>
<evidence type="ECO:0000256" key="2">
    <source>
        <dbReference type="ARBA" id="ARBA00022803"/>
    </source>
</evidence>
<protein>
    <submittedName>
        <fullName evidence="5">Tetratricopeptide repeat protein</fullName>
    </submittedName>
</protein>
<dbReference type="InterPro" id="IPR019734">
    <property type="entry name" value="TPR_rpt"/>
</dbReference>
<keyword evidence="4" id="KW-0812">Transmembrane</keyword>
<dbReference type="PROSITE" id="PS50005">
    <property type="entry name" value="TPR"/>
    <property type="match status" value="1"/>
</dbReference>
<feature type="transmembrane region" description="Helical" evidence="4">
    <location>
        <begin position="225"/>
        <end position="256"/>
    </location>
</feature>
<sequence length="676" mass="74305">MRLWPPSRHGMLRAAPRQRAGVPWIAREKRAESRRNGLLPRLALAALLTLTLDAVATGAERSGTHATRTAVPVASAPADLRSVSSWVTYKQAAHLPSLPTEARLFYRRGLMAKQAGQEDQALLNVRGAAELDPAFVAPHLTLASWMLVRDPSQALQEYGTALADMRQDFGLQLSLAANFFILLFQALFAGLTLTALFVVWTRRNELLHPVREALGRFGSPAGARWWSLALLVLPFCVGFGLTLPAIGLLGLLWPVARVRERALFVTLTVFALTTPLALGLLERLALPMYEQAGPYYGVPTLENAGWSPQRQARLVQISEQNPDNALVQFGLAWVARRGGDLTVAEQAYRRTLQLWPDDSRTLNNLGNVLAMQGRAAEALAAYEKSVASDPTNAAALFNASQIHTQRFEYAQASDALNRANALNFELVKRYQSQATSDGLLPLADVWLAPSLFWKALKEAPTPRDLHGSLPTGLRDRHEASGWPFSVAALLLACAGVWTGLTQARRLPLRACSNCGTVVCRRCAERRREHALCPACARVEAEAETHEFSRVLLLRQRNQLLRRERLARTALAALLPGYGIVSHRHVFRPVLLIAVTYVLVRCAFGYVMPFSLEPRLMLPGQEVPVAAVIGGLLFVYASSLLGYLHLHSREEARQAALNSGLRGRITQSTRRSTANAA</sequence>
<evidence type="ECO:0000256" key="3">
    <source>
        <dbReference type="PROSITE-ProRule" id="PRU00339"/>
    </source>
</evidence>
<dbReference type="EMBL" id="JACRIW010000038">
    <property type="protein sequence ID" value="MBI5168954.1"/>
    <property type="molecule type" value="Genomic_DNA"/>
</dbReference>
<comment type="caution">
    <text evidence="5">The sequence shown here is derived from an EMBL/GenBank/DDBJ whole genome shotgun (WGS) entry which is preliminary data.</text>
</comment>
<accession>A0A933SFE0</accession>
<organism evidence="5 6">
    <name type="scientific">Eiseniibacteriota bacterium</name>
    <dbReference type="NCBI Taxonomy" id="2212470"/>
    <lineage>
        <taxon>Bacteria</taxon>
        <taxon>Candidatus Eiseniibacteriota</taxon>
    </lineage>
</organism>
<name>A0A933SFE0_UNCEI</name>
<keyword evidence="4" id="KW-1133">Transmembrane helix</keyword>
<feature type="transmembrane region" description="Helical" evidence="4">
    <location>
        <begin position="175"/>
        <end position="201"/>
    </location>
</feature>
<reference evidence="5" key="1">
    <citation type="submission" date="2020-07" db="EMBL/GenBank/DDBJ databases">
        <title>Huge and variable diversity of episymbiotic CPR bacteria and DPANN archaea in groundwater ecosystems.</title>
        <authorList>
            <person name="He C.Y."/>
            <person name="Keren R."/>
            <person name="Whittaker M."/>
            <person name="Farag I.F."/>
            <person name="Doudna J."/>
            <person name="Cate J.H.D."/>
            <person name="Banfield J.F."/>
        </authorList>
    </citation>
    <scope>NUCLEOTIDE SEQUENCE</scope>
    <source>
        <strain evidence="5">NC_groundwater_1813_Pr3_B-0.1um_71_17</strain>
    </source>
</reference>
<keyword evidence="1" id="KW-0677">Repeat</keyword>
<evidence type="ECO:0000313" key="5">
    <source>
        <dbReference type="EMBL" id="MBI5168954.1"/>
    </source>
</evidence>
<evidence type="ECO:0000256" key="4">
    <source>
        <dbReference type="SAM" id="Phobius"/>
    </source>
</evidence>
<dbReference type="InterPro" id="IPR011990">
    <property type="entry name" value="TPR-like_helical_dom_sf"/>
</dbReference>
<dbReference type="AlphaFoldDB" id="A0A933SFE0"/>
<keyword evidence="4" id="KW-0472">Membrane</keyword>
<dbReference type="InterPro" id="IPR013105">
    <property type="entry name" value="TPR_2"/>
</dbReference>
<gene>
    <name evidence="5" type="ORF">HZA61_05675</name>
</gene>
<dbReference type="PANTHER" id="PTHR44858:SF1">
    <property type="entry name" value="UDP-N-ACETYLGLUCOSAMINE--PEPTIDE N-ACETYLGLUCOSAMINYLTRANSFERASE SPINDLY-RELATED"/>
    <property type="match status" value="1"/>
</dbReference>
<keyword evidence="2 3" id="KW-0802">TPR repeat</keyword>
<dbReference type="Pfam" id="PF07719">
    <property type="entry name" value="TPR_2"/>
    <property type="match status" value="1"/>
</dbReference>
<dbReference type="SMART" id="SM00028">
    <property type="entry name" value="TPR"/>
    <property type="match status" value="3"/>
</dbReference>
<proteinExistence type="predicted"/>
<feature type="transmembrane region" description="Helical" evidence="4">
    <location>
        <begin position="589"/>
        <end position="610"/>
    </location>
</feature>
<dbReference type="Gene3D" id="1.25.40.10">
    <property type="entry name" value="Tetratricopeptide repeat domain"/>
    <property type="match status" value="1"/>
</dbReference>
<evidence type="ECO:0000256" key="1">
    <source>
        <dbReference type="ARBA" id="ARBA00022737"/>
    </source>
</evidence>
<feature type="transmembrane region" description="Helical" evidence="4">
    <location>
        <begin position="622"/>
        <end position="643"/>
    </location>
</feature>
<dbReference type="InterPro" id="IPR050498">
    <property type="entry name" value="Ycf3"/>
</dbReference>
<dbReference type="SUPFAM" id="SSF48452">
    <property type="entry name" value="TPR-like"/>
    <property type="match status" value="1"/>
</dbReference>
<dbReference type="PANTHER" id="PTHR44858">
    <property type="entry name" value="TETRATRICOPEPTIDE REPEAT PROTEIN 6"/>
    <property type="match status" value="1"/>
</dbReference>
<feature type="transmembrane region" description="Helical" evidence="4">
    <location>
        <begin position="262"/>
        <end position="281"/>
    </location>
</feature>
<feature type="repeat" description="TPR" evidence="3">
    <location>
        <begin position="359"/>
        <end position="392"/>
    </location>
</feature>
<evidence type="ECO:0000313" key="6">
    <source>
        <dbReference type="Proteomes" id="UP000696931"/>
    </source>
</evidence>